<dbReference type="ExpressionAtlas" id="A0A1B0GVC8">
    <property type="expression patterns" value="baseline and differential"/>
</dbReference>
<dbReference type="HGNC" id="HGNC:14270">
    <property type="gene designation" value="PCDH19"/>
</dbReference>
<dbReference type="Ensembl" id="ENST00000636150.1">
    <property type="protein sequence ID" value="ENSP00000490463.1"/>
    <property type="gene ID" value="ENSG00000165194.16"/>
</dbReference>
<dbReference type="VEuPathDB" id="HostDB:ENSG00000165194"/>
<protein>
    <submittedName>
        <fullName evidence="1">Protocadherin 19</fullName>
    </submittedName>
</protein>
<sequence length="53" mass="6109">TMIFVAIKCKRDNKEIRTYNCSQGPQQPDLIINGVPLPETENYSFDSNYVNSR</sequence>
<dbReference type="ChiTaRS" id="PCDH19">
    <property type="organism name" value="human"/>
</dbReference>
<dbReference type="OpenTargets" id="ENSG00000165194"/>
<reference evidence="1 2" key="1">
    <citation type="journal article" date="2001" name="Nature">
        <title>Initial sequencing and analysis of the human genome.</title>
        <authorList>
            <consortium name="International Human Genome Sequencing Consortium"/>
            <person name="Lander E.S."/>
            <person name="Linton L.M."/>
            <person name="Birren B."/>
            <person name="Nusbaum C."/>
            <person name="Zody M.C."/>
            <person name="Baldwin J."/>
            <person name="Devon K."/>
            <person name="Dewar K."/>
            <person name="Doyle M."/>
            <person name="FitzHugh W."/>
            <person name="Funke R."/>
            <person name="Gage D."/>
            <person name="Harris K."/>
            <person name="Heaford A."/>
            <person name="Howland J."/>
            <person name="Kann L."/>
            <person name="Lehoczky J."/>
            <person name="LeVine R."/>
            <person name="McEwan P."/>
            <person name="McKernan K."/>
            <person name="Meldrim J."/>
            <person name="Mesirov J.P."/>
            <person name="Miranda C."/>
            <person name="Morris W."/>
            <person name="Naylor J."/>
            <person name="Raymond C."/>
            <person name="Rosetti M."/>
            <person name="Santos R."/>
            <person name="Sheridan A."/>
            <person name="Sougnez C."/>
            <person name="Stange-Thomann N."/>
            <person name="Stojanovic N."/>
            <person name="Subramanian A."/>
            <person name="Wyman D."/>
            <person name="Rogers J."/>
            <person name="Sulston J."/>
            <person name="Ainscough R."/>
            <person name="Beck S."/>
            <person name="Bentley D."/>
            <person name="Burton J."/>
            <person name="Clee C."/>
            <person name="Carter N."/>
            <person name="Coulson A."/>
            <person name="Deadman R."/>
            <person name="Deloukas P."/>
            <person name="Dunham A."/>
            <person name="Dunham I."/>
            <person name="Durbin R."/>
            <person name="French L."/>
            <person name="Grafham D."/>
            <person name="Gregory S."/>
            <person name="Hubbard T."/>
            <person name="Humphray S."/>
            <person name="Hunt A."/>
            <person name="Jones M."/>
            <person name="Lloyd C."/>
            <person name="McMurray A."/>
            <person name="Matthews L."/>
            <person name="Mercer S."/>
            <person name="Milne S."/>
            <person name="Mullikin J.C."/>
            <person name="Mungall A."/>
            <person name="Plumb R."/>
            <person name="Ross M."/>
            <person name="Shownkeen R."/>
            <person name="Sims S."/>
            <person name="Waterston R.H."/>
            <person name="Wilson R.K."/>
            <person name="Hillier L.W."/>
            <person name="McPherson J.D."/>
            <person name="Marra M.A."/>
            <person name="Mardis E.R."/>
            <person name="Fulton L.A."/>
            <person name="Chinwalla A.T."/>
            <person name="Pepin K.H."/>
            <person name="Gish W.R."/>
            <person name="Chissoe S.L."/>
            <person name="Wendl M.C."/>
            <person name="Delehaunty K.D."/>
            <person name="Miner T.L."/>
            <person name="Delehaunty A."/>
            <person name="Kramer J.B."/>
            <person name="Cook L.L."/>
            <person name="Fulton R.S."/>
            <person name="Johnson D.L."/>
            <person name="Minx P.J."/>
            <person name="Clifton S.W."/>
            <person name="Hawkins T."/>
            <person name="Branscomb E."/>
            <person name="Predki P."/>
            <person name="Richardson P."/>
            <person name="Wenning S."/>
            <person name="Slezak T."/>
            <person name="Doggett N."/>
            <person name="Cheng J.F."/>
            <person name="Olsen A."/>
            <person name="Lucas S."/>
            <person name="Elkin C."/>
            <person name="Uberbacher E."/>
            <person name="Frazier M."/>
            <person name="Gibbs R.A."/>
            <person name="Muzny D.M."/>
            <person name="Scherer S.E."/>
            <person name="Bouck J.B."/>
            <person name="Sodergren E.J."/>
            <person name="Worley K.C."/>
            <person name="Rives C.M."/>
            <person name="Gorrell J.H."/>
            <person name="Metzker M.L."/>
            <person name="Naylor S.L."/>
            <person name="Kucherlapati R.S."/>
            <person name="Nelson D.L."/>
            <person name="Weinstock G.M."/>
            <person name="Sakaki Y."/>
            <person name="Fujiyama A."/>
            <person name="Hattori M."/>
            <person name="Yada T."/>
            <person name="Toyoda A."/>
            <person name="Itoh T."/>
            <person name="Kawagoe C."/>
            <person name="Watanabe H."/>
            <person name="Totoki Y."/>
            <person name="Taylor T."/>
            <person name="Weissenbach J."/>
            <person name="Heilig R."/>
            <person name="Saurin W."/>
            <person name="Artiguenave F."/>
            <person name="Brottier P."/>
            <person name="Bruls T."/>
            <person name="Pelletier E."/>
            <person name="Robert C."/>
            <person name="Wincker P."/>
            <person name="Smith D.R."/>
            <person name="Doucette-Stamm L."/>
            <person name="Rubenfield M."/>
            <person name="Weinstock K."/>
            <person name="Lee H.M."/>
            <person name="Dubois J."/>
            <person name="Rosenthal A."/>
            <person name="Platzer M."/>
            <person name="Nyakatura G."/>
            <person name="Taudien S."/>
            <person name="Rump A."/>
            <person name="Yang H."/>
            <person name="Yu J."/>
            <person name="Wang J."/>
            <person name="Huang G."/>
            <person name="Gu J."/>
            <person name="Hood L."/>
            <person name="Rowen L."/>
            <person name="Madan A."/>
            <person name="Qin S."/>
            <person name="Davis R.W."/>
            <person name="Federspiel N.A."/>
            <person name="Abola A.P."/>
            <person name="Proctor M.J."/>
            <person name="Myers R.M."/>
            <person name="Schmutz J."/>
            <person name="Dickson M."/>
            <person name="Grimwood J."/>
            <person name="Cox D.R."/>
            <person name="Olson M.V."/>
            <person name="Kaul R."/>
            <person name="Raymond C."/>
            <person name="Shimizu N."/>
            <person name="Kawasaki K."/>
            <person name="Minoshima S."/>
            <person name="Evans G.A."/>
            <person name="Athanasiou M."/>
            <person name="Schultz R."/>
            <person name="Roe B.A."/>
            <person name="Chen F."/>
            <person name="Pan H."/>
            <person name="Ramser J."/>
            <person name="Lehrach H."/>
            <person name="Reinhardt R."/>
            <person name="McCombie W.R."/>
            <person name="de la Bastide M."/>
            <person name="Dedhia N."/>
            <person name="Blocker H."/>
            <person name="Hornischer K."/>
            <person name="Nordsiek G."/>
            <person name="Agarwala R."/>
            <person name="Aravind L."/>
            <person name="Bailey J.A."/>
            <person name="Bateman A."/>
            <person name="Batzoglou S."/>
            <person name="Birney E."/>
            <person name="Bork P."/>
            <person name="Brown D.G."/>
            <person name="Burge C.B."/>
            <person name="Cerutti L."/>
            <person name="Chen H.C."/>
            <person name="Church D."/>
            <person name="Clamp M."/>
            <person name="Copley R.R."/>
            <person name="Doerks T."/>
            <person name="Eddy S.R."/>
            <person name="Eichler E.E."/>
            <person name="Furey T.S."/>
            <person name="Galagan J."/>
            <person name="Gilbert J.G."/>
            <person name="Harmon C."/>
            <person name="Hayashizaki Y."/>
            <person name="Haussler D."/>
            <person name="Hermjakob H."/>
            <person name="Hokamp K."/>
            <person name="Jang W."/>
            <person name="Johnson L.S."/>
            <person name="Jones T.A."/>
            <person name="Kasif S."/>
            <person name="Kaspryzk A."/>
            <person name="Kennedy S."/>
            <person name="Kent W.J."/>
            <person name="Kitts P."/>
            <person name="Koonin E.V."/>
            <person name="Korf I."/>
            <person name="Kulp D."/>
            <person name="Lancet D."/>
            <person name="Lowe T.M."/>
            <person name="McLysaght A."/>
            <person name="Mikkelsen T."/>
            <person name="Moran J.V."/>
            <person name="Mulder N."/>
            <person name="Pollara V.J."/>
            <person name="Ponting C.P."/>
            <person name="Schuler G."/>
            <person name="Schultz J."/>
            <person name="Slater G."/>
            <person name="Smit A.F."/>
            <person name="Stupka E."/>
            <person name="Szustakowski J."/>
            <person name="Thierry-Mieg D."/>
            <person name="Thierry-Mieg J."/>
            <person name="Wagner L."/>
            <person name="Wallis J."/>
            <person name="Wheeler R."/>
            <person name="Williams A."/>
            <person name="Wolf Y.I."/>
            <person name="Wolfe K.H."/>
            <person name="Yang S.P."/>
            <person name="Yeh R.F."/>
            <person name="Collins F."/>
            <person name="Guyer M.S."/>
            <person name="Peterson J."/>
            <person name="Felsenfeld A."/>
            <person name="Wetterstrand K.A."/>
            <person name="Patrinos A."/>
            <person name="Morgan M.J."/>
            <person name="de Jong P."/>
            <person name="Catanese J.J."/>
            <person name="Osoegawa K."/>
            <person name="Shizuya H."/>
            <person name="Choi S."/>
            <person name="Chen Y.J."/>
        </authorList>
    </citation>
    <scope>NUCLEOTIDE SEQUENCE [LARGE SCALE GENOMIC DNA]</scope>
</reference>
<dbReference type="Proteomes" id="UP000005640">
    <property type="component" value="Chromosome X"/>
</dbReference>
<proteinExistence type="predicted"/>
<dbReference type="AlphaFoldDB" id="A0A1B0GVC8"/>
<dbReference type="GeneTree" id="ENSGT00940000159162"/>
<reference evidence="1" key="4">
    <citation type="submission" date="2025-08" db="UniProtKB">
        <authorList>
            <consortium name="Ensembl"/>
        </authorList>
    </citation>
    <scope>IDENTIFICATION</scope>
</reference>
<reference evidence="1 2" key="2">
    <citation type="journal article" date="2004" name="Nature">
        <title>Finishing the euchromatic sequence of the human genome.</title>
        <authorList>
            <consortium name="International Human Genome Sequencing Consortium"/>
        </authorList>
    </citation>
    <scope>NUCLEOTIDE SEQUENCE [LARGE SCALE GENOMIC DNA]</scope>
</reference>
<reference evidence="1 2" key="3">
    <citation type="journal article" date="2005" name="Nature">
        <title>The DNA sequence of the human X chromosome.</title>
        <authorList>
            <person name="Ross M.T."/>
            <person name="Grafham D.V."/>
            <person name="Coffey A.J."/>
            <person name="Scherer S."/>
            <person name="McLay K."/>
            <person name="Muzny D."/>
            <person name="Platzer M."/>
            <person name="Howell G.R."/>
            <person name="Burrows C."/>
            <person name="Bird C.P."/>
            <person name="Frankish A."/>
            <person name="Lovell F.L."/>
            <person name="Howe K.L."/>
            <person name="Ashurst J.L."/>
            <person name="Fulton R.S."/>
            <person name="Sudbrak R."/>
            <person name="Wen G."/>
            <person name="Jones M.C."/>
            <person name="Hurles M.E."/>
            <person name="Andrews T.D."/>
            <person name="Scott C.E."/>
            <person name="Searle S."/>
            <person name="Ramser J."/>
            <person name="Whittaker A."/>
            <person name="Deadman R."/>
            <person name="Carter N.P."/>
            <person name="Hunt S.E."/>
            <person name="Chen R."/>
            <person name="Cree A."/>
            <person name="Gunaratne P."/>
            <person name="Havlak P."/>
            <person name="Hodgson A."/>
            <person name="Metzker M.L."/>
            <person name="Richards S."/>
            <person name="Scott G."/>
            <person name="Steffen D."/>
            <person name="Sodergren E."/>
            <person name="Wheeler D.A."/>
            <person name="Worley K.C."/>
            <person name="Ainscough R."/>
            <person name="Ambrose K.D."/>
            <person name="Ansari-Lari M.A."/>
            <person name="Aradhya S."/>
            <person name="Ashwell R.I."/>
            <person name="Babbage A.K."/>
            <person name="Bagguley C.L."/>
            <person name="Ballabio A."/>
            <person name="Banerjee R."/>
            <person name="Barker G.E."/>
            <person name="Barlow K.F."/>
            <person name="Barrett I.P."/>
            <person name="Bates K.N."/>
            <person name="Beare D.M."/>
            <person name="Beasley H."/>
            <person name="Beasley O."/>
            <person name="Beck A."/>
            <person name="Bethel G."/>
            <person name="Blechschmidt K."/>
            <person name="Brady N."/>
            <person name="Bray-Allen S."/>
            <person name="Bridgeman A.M."/>
            <person name="Brown A.J."/>
            <person name="Brown M.J."/>
            <person name="Bonnin D."/>
            <person name="Bruford E.A."/>
            <person name="Buhay C."/>
            <person name="Burch P."/>
            <person name="Burford D."/>
            <person name="Burgess J."/>
            <person name="Burrill W."/>
            <person name="Burton J."/>
            <person name="Bye J.M."/>
            <person name="Carder C."/>
            <person name="Carrel L."/>
            <person name="Chako J."/>
            <person name="Chapman J.C."/>
            <person name="Chavez D."/>
            <person name="Chen E."/>
            <person name="Chen G."/>
            <person name="Chen Y."/>
            <person name="Chen Z."/>
            <person name="Chinault C."/>
            <person name="Ciccodicola A."/>
            <person name="Clark S.Y."/>
            <person name="Clarke G."/>
            <person name="Clee C.M."/>
            <person name="Clegg S."/>
            <person name="Clerc-Blankenburg K."/>
            <person name="Clifford K."/>
            <person name="Cobley V."/>
            <person name="Cole C.G."/>
            <person name="Conquer J.S."/>
            <person name="Corby N."/>
            <person name="Connor R.E."/>
            <person name="David R."/>
            <person name="Davies J."/>
            <person name="Davis C."/>
            <person name="Davis J."/>
            <person name="Delgado O."/>
            <person name="Deshazo D."/>
            <person name="Dhami P."/>
            <person name="Ding Y."/>
            <person name="Dinh H."/>
            <person name="Dodsworth S."/>
            <person name="Draper H."/>
            <person name="Dugan-Rocha S."/>
            <person name="Dunham A."/>
            <person name="Dunn M."/>
            <person name="Durbin K.J."/>
            <person name="Dutta I."/>
            <person name="Eades T."/>
            <person name="Ellwood M."/>
            <person name="Emery-Cohen A."/>
            <person name="Errington H."/>
            <person name="Evans K.L."/>
            <person name="Faulkner L."/>
            <person name="Francis F."/>
            <person name="Frankland J."/>
            <person name="Fraser A.E."/>
            <person name="Galgoczy P."/>
            <person name="Gilbert J."/>
            <person name="Gill R."/>
            <person name="Glockner G."/>
            <person name="Gregory S.G."/>
            <person name="Gribble S."/>
            <person name="Griffiths C."/>
            <person name="Grocock R."/>
            <person name="Gu Y."/>
            <person name="Gwilliam R."/>
            <person name="Hamilton C."/>
            <person name="Hart E.A."/>
            <person name="Hawes A."/>
            <person name="Heath P.D."/>
            <person name="Heitmann K."/>
            <person name="Hennig S."/>
            <person name="Hernandez J."/>
            <person name="Hinzmann B."/>
            <person name="Ho S."/>
            <person name="Hoffs M."/>
            <person name="Howden P.J."/>
            <person name="Huckle E.J."/>
            <person name="Hume J."/>
            <person name="Hunt P.J."/>
            <person name="Hunt A.R."/>
            <person name="Isherwood J."/>
            <person name="Jacob L."/>
            <person name="Johnson D."/>
            <person name="Jones S."/>
            <person name="de Jong P.J."/>
            <person name="Joseph S.S."/>
            <person name="Keenan S."/>
            <person name="Kelly S."/>
            <person name="Kershaw J.K."/>
            <person name="Khan Z."/>
            <person name="Kioschis P."/>
            <person name="Klages S."/>
            <person name="Knights A.J."/>
            <person name="Kosiura A."/>
            <person name="Kovar-Smith C."/>
            <person name="Laird G.K."/>
            <person name="Langford C."/>
            <person name="Lawlor S."/>
            <person name="Leversha M."/>
            <person name="Lewis L."/>
            <person name="Liu W."/>
            <person name="Lloyd C."/>
            <person name="Lloyd D.M."/>
            <person name="Loulseged H."/>
            <person name="Loveland J.E."/>
            <person name="Lovell J.D."/>
            <person name="Lozado R."/>
            <person name="Lu J."/>
            <person name="Lyne R."/>
            <person name="Ma J."/>
            <person name="Maheshwari M."/>
            <person name="Matthews L.H."/>
            <person name="McDowall J."/>
            <person name="McLaren S."/>
            <person name="McMurray A."/>
            <person name="Meidl P."/>
            <person name="Meitinger T."/>
            <person name="Milne S."/>
            <person name="Miner G."/>
            <person name="Mistry S.L."/>
            <person name="Morgan M."/>
            <person name="Morris S."/>
            <person name="Muller I."/>
            <person name="Mullikin J.C."/>
            <person name="Nguyen N."/>
            <person name="Nordsiek G."/>
            <person name="Nyakatura G."/>
            <person name="O'Dell C.N."/>
            <person name="Okwuonu G."/>
            <person name="Palmer S."/>
            <person name="Pandian R."/>
            <person name="Parker D."/>
            <person name="Parrish J."/>
            <person name="Pasternak S."/>
            <person name="Patel D."/>
            <person name="Pearce A.V."/>
            <person name="Pearson D.M."/>
            <person name="Pelan S.E."/>
            <person name="Perez L."/>
            <person name="Porter K.M."/>
            <person name="Ramsey Y."/>
            <person name="Reichwald K."/>
            <person name="Rhodes S."/>
            <person name="Ridler K.A."/>
            <person name="Schlessinger D."/>
            <person name="Schueler M.G."/>
            <person name="Sehra H.K."/>
            <person name="Shaw-Smith C."/>
            <person name="Shen H."/>
            <person name="Sheridan E.M."/>
            <person name="Shownkeen R."/>
            <person name="Skuce C.D."/>
            <person name="Smith M.L."/>
            <person name="Sotheran E.C."/>
            <person name="Steingruber H.E."/>
            <person name="Steward C.A."/>
            <person name="Storey R."/>
            <person name="Swann R.M."/>
            <person name="Swarbreck D."/>
            <person name="Tabor P.E."/>
            <person name="Taudien S."/>
            <person name="Taylor T."/>
            <person name="Teague B."/>
            <person name="Thomas K."/>
            <person name="Thorpe A."/>
            <person name="Timms K."/>
            <person name="Tracey A."/>
            <person name="Trevanion S."/>
            <person name="Tromans A.C."/>
            <person name="d'Urso M."/>
            <person name="Verduzco D."/>
            <person name="Villasana D."/>
            <person name="Waldron L."/>
            <person name="Wall M."/>
            <person name="Wang Q."/>
            <person name="Warren J."/>
            <person name="Warry G.L."/>
            <person name="Wei X."/>
            <person name="West A."/>
            <person name="Whitehead S.L."/>
            <person name="Whiteley M.N."/>
            <person name="Wilkinson J.E."/>
            <person name="Willey D.L."/>
            <person name="Williams G."/>
            <person name="Williams L."/>
            <person name="Williamson A."/>
            <person name="Williamson H."/>
            <person name="Wilming L."/>
            <person name="Woodmansey R.L."/>
            <person name="Wray P.W."/>
            <person name="Yen J."/>
            <person name="Zhang J."/>
            <person name="Zhou J."/>
            <person name="Zoghbi H."/>
            <person name="Zorilla S."/>
            <person name="Buck D."/>
            <person name="Reinhardt R."/>
            <person name="Poustka A."/>
            <person name="Rosenthal A."/>
            <person name="Lehrach H."/>
            <person name="Meindl A."/>
            <person name="Minx P.J."/>
            <person name="Hillier L.W."/>
            <person name="Willard H.F."/>
            <person name="Wilson R.K."/>
            <person name="Waterston R.H."/>
            <person name="Rice C.M."/>
            <person name="Vaudin M."/>
            <person name="Coulson A."/>
            <person name="Nelson D.L."/>
            <person name="Weinstock G."/>
            <person name="Sulston J.E."/>
            <person name="Durbin R."/>
            <person name="Hubbard T."/>
            <person name="Gibbs R.A."/>
            <person name="Beck S."/>
            <person name="Rogers J."/>
            <person name="Bentley D.R."/>
        </authorList>
    </citation>
    <scope>NUCLEOTIDE SEQUENCE [LARGE SCALE GENOMIC DNA]</scope>
</reference>
<feature type="non-terminal residue" evidence="1">
    <location>
        <position position="1"/>
    </location>
</feature>
<evidence type="ECO:0000313" key="2">
    <source>
        <dbReference type="Proteomes" id="UP000005640"/>
    </source>
</evidence>
<gene>
    <name evidence="1" type="primary">PCDH19</name>
</gene>
<name>A0A1B0GVC8_HUMAN</name>
<dbReference type="OrthoDB" id="6252479at2759"/>
<accession>A0A1B0GVC8</accession>
<dbReference type="Antibodypedia" id="429">
    <property type="antibodies" value="41 antibodies from 15 providers"/>
</dbReference>
<dbReference type="Ensembl" id="ENST00000636150.1">
    <property type="protein sequence ID" value="ENSP00000490463.1"/>
    <property type="gene ID" value="ENSG00000165194.15"/>
</dbReference>
<reference evidence="1" key="5">
    <citation type="submission" date="2025-09" db="UniProtKB">
        <authorList>
            <consortium name="Ensembl"/>
        </authorList>
    </citation>
    <scope>IDENTIFICATION</scope>
</reference>
<dbReference type="EMBL" id="AL355593">
    <property type="status" value="NOT_ANNOTATED_CDS"/>
    <property type="molecule type" value="Genomic_DNA"/>
</dbReference>
<evidence type="ECO:0000313" key="1">
    <source>
        <dbReference type="Ensembl" id="ENSP00000490463.1"/>
    </source>
</evidence>
<keyword evidence="2" id="KW-1185">Reference proteome</keyword>
<organism evidence="1 2">
    <name type="scientific">Homo sapiens</name>
    <name type="common">Human</name>
    <dbReference type="NCBI Taxonomy" id="9606"/>
    <lineage>
        <taxon>Eukaryota</taxon>
        <taxon>Metazoa</taxon>
        <taxon>Chordata</taxon>
        <taxon>Craniata</taxon>
        <taxon>Vertebrata</taxon>
        <taxon>Euteleostomi</taxon>
        <taxon>Mammalia</taxon>
        <taxon>Eutheria</taxon>
        <taxon>Euarchontoglires</taxon>
        <taxon>Primates</taxon>
        <taxon>Haplorrhini</taxon>
        <taxon>Catarrhini</taxon>
        <taxon>Hominidae</taxon>
        <taxon>Homo</taxon>
    </lineage>
</organism>
<feature type="non-terminal residue" evidence="1">
    <location>
        <position position="53"/>
    </location>
</feature>
<dbReference type="Bgee" id="ENSG00000165194">
    <property type="expression patterns" value="Expressed in cortical plate and 132 other cell types or tissues"/>
</dbReference>